<feature type="region of interest" description="Disordered" evidence="1">
    <location>
        <begin position="1"/>
        <end position="65"/>
    </location>
</feature>
<organism evidence="2 3">
    <name type="scientific">Durusdinium trenchii</name>
    <dbReference type="NCBI Taxonomy" id="1381693"/>
    <lineage>
        <taxon>Eukaryota</taxon>
        <taxon>Sar</taxon>
        <taxon>Alveolata</taxon>
        <taxon>Dinophyceae</taxon>
        <taxon>Suessiales</taxon>
        <taxon>Symbiodiniaceae</taxon>
        <taxon>Durusdinium</taxon>
    </lineage>
</organism>
<dbReference type="Proteomes" id="UP001642464">
    <property type="component" value="Unassembled WGS sequence"/>
</dbReference>
<evidence type="ECO:0000313" key="2">
    <source>
        <dbReference type="EMBL" id="CAK9110418.1"/>
    </source>
</evidence>
<sequence length="1016" mass="115208">MPSSKVETVVARGSKRTADGQICKRNSPVAPRRRLYGKQSLVKWEQQKRRKGQGPGNKHGKGKKPMVSIWDKEQIFMAWEEAKEAGNPNPIRAVAERKMNGYFPGCLYPSKWGKVRHDQHWPLLVKTAPQLCKRRKELPNSLRSILQINELKYGSGTSAEKRSHLPPPLEEAIESMLVERIGLGEEVTMHFVKSTILFATSIWNECIGEVRKLVRDHGLKLLERDDAKLAQMSPDELDQHLEPFFEEADKLLQPILMTDKDGAVLKKAQRLCNAFGIRPRCNEKPGAHLAYEHPALQQVRTYIQSRAKAADCDPRLIANFDQVWSLVYRPQKRILQKGSSAPSLGRQDPHSSSKTMRVIRHNLERVLCLPITEQDPTALVEKTSMKAPQVSGGAAASCMVESWRLPRSVTTLSFMDGHMGRGYITVRVGSLPEHKRSKLNRELNKFVFIAEPQPTSHVWSETTFVNYLSFLAEEFRTRRAQLGLSASARGIVMYDQASAHMSKSFLKVQQKFMEQYNIELMGGHSEVPIPGGFGAAGGPNDAWHQAMHSISKSYLALAVGWGQMPDLRRRFDELEFGVQANPATKCPIEASLRADAFALSQLGSPKYNKIIWLGWLQRGYSTISNIAQWHFNGDESKVQEALLRSRGFLQPILQLSELPEIDGEDPDGILEHMRLQELAGEQKIYWVLQKETETSRIPLPLWMSSIMELRVCKYITDLQAWQTKIEKRHAAGKALTKAQDKAYEAWKHSLVQRLVFCKKRQSLVTEARHINKDCIALDLRLSEDPNHLMVSSVNGDDYKLVLLKGGTVEGPCRALPSELDCPLSKQQVETMQAEEEENAVDSHGEQGEEQNLWDDEAGDHMIEDQRYEQECPQTDPNDFAVLADSDEELEDIEFPGGRPPAEPEHLKKVKSFFHRPAWRKLQALNLADLPKHIKGVSIGCHQTSQQWQGFYPKGDRHVCLLPMSGTWGGRSRLSEEECILQVIRGILENHLQQYPKDRLWKTQLDRVVSAQCTKAF</sequence>
<gene>
    <name evidence="2" type="ORF">SCF082_LOCUS51283</name>
</gene>
<proteinExistence type="predicted"/>
<name>A0ABP0SDJ8_9DINO</name>
<keyword evidence="3" id="KW-1185">Reference proteome</keyword>
<reference evidence="2 3" key="1">
    <citation type="submission" date="2024-02" db="EMBL/GenBank/DDBJ databases">
        <authorList>
            <person name="Chen Y."/>
            <person name="Shah S."/>
            <person name="Dougan E. K."/>
            <person name="Thang M."/>
            <person name="Chan C."/>
        </authorList>
    </citation>
    <scope>NUCLEOTIDE SEQUENCE [LARGE SCALE GENOMIC DNA]</scope>
</reference>
<dbReference type="EMBL" id="CAXAMM010043528">
    <property type="protein sequence ID" value="CAK9110418.1"/>
    <property type="molecule type" value="Genomic_DNA"/>
</dbReference>
<accession>A0ABP0SDJ8</accession>
<evidence type="ECO:0000313" key="3">
    <source>
        <dbReference type="Proteomes" id="UP001642464"/>
    </source>
</evidence>
<feature type="compositionally biased region" description="Basic residues" evidence="1">
    <location>
        <begin position="48"/>
        <end position="64"/>
    </location>
</feature>
<comment type="caution">
    <text evidence="2">The sequence shown here is derived from an EMBL/GenBank/DDBJ whole genome shotgun (WGS) entry which is preliminary data.</text>
</comment>
<evidence type="ECO:0000256" key="1">
    <source>
        <dbReference type="SAM" id="MobiDB-lite"/>
    </source>
</evidence>
<protein>
    <submittedName>
        <fullName evidence="2">Mitochondrial</fullName>
    </submittedName>
</protein>